<evidence type="ECO:0000313" key="2">
    <source>
        <dbReference type="EMBL" id="SVB12852.1"/>
    </source>
</evidence>
<evidence type="ECO:0008006" key="3">
    <source>
        <dbReference type="Google" id="ProtNLM"/>
    </source>
</evidence>
<feature type="compositionally biased region" description="Polar residues" evidence="1">
    <location>
        <begin position="28"/>
        <end position="40"/>
    </location>
</feature>
<dbReference type="SUPFAM" id="SSF52833">
    <property type="entry name" value="Thioredoxin-like"/>
    <property type="match status" value="1"/>
</dbReference>
<sequence>MKIKQIYILLVICGLISSCNKSNDKESINTVDKQSNTQNEAPPPSKYTGGWPVNYQSNNIQDPGYNLPCPGGTGCECSSNADCDNQNCNAHPKGNFCVPKKGDLMPRFNAVDQFGENVDLYDFANQGKMILIELSTSWCNPCNDFASWLTTNDQKIKEYQWWKDRYLPIRDMIENNEIFLVNFLFEGTERNTTATQDDVVAWYNNYPDPNVPVLTDDNKYLHSWVKPTGLPCIFLVDENMRLINYTNRGLTDAFLYLTQP</sequence>
<feature type="region of interest" description="Disordered" evidence="1">
    <location>
        <begin position="27"/>
        <end position="50"/>
    </location>
</feature>
<dbReference type="PROSITE" id="PS51257">
    <property type="entry name" value="PROKAR_LIPOPROTEIN"/>
    <property type="match status" value="1"/>
</dbReference>
<dbReference type="InterPro" id="IPR036249">
    <property type="entry name" value="Thioredoxin-like_sf"/>
</dbReference>
<organism evidence="2">
    <name type="scientific">marine metagenome</name>
    <dbReference type="NCBI Taxonomy" id="408172"/>
    <lineage>
        <taxon>unclassified sequences</taxon>
        <taxon>metagenomes</taxon>
        <taxon>ecological metagenomes</taxon>
    </lineage>
</organism>
<protein>
    <recommendedName>
        <fullName evidence="3">Thioredoxin domain-containing protein</fullName>
    </recommendedName>
</protein>
<gene>
    <name evidence="2" type="ORF">METZ01_LOCUS165706</name>
</gene>
<dbReference type="Gene3D" id="3.40.30.10">
    <property type="entry name" value="Glutaredoxin"/>
    <property type="match status" value="1"/>
</dbReference>
<name>A0A382BHU4_9ZZZZ</name>
<evidence type="ECO:0000256" key="1">
    <source>
        <dbReference type="SAM" id="MobiDB-lite"/>
    </source>
</evidence>
<proteinExistence type="predicted"/>
<dbReference type="AlphaFoldDB" id="A0A382BHU4"/>
<reference evidence="2" key="1">
    <citation type="submission" date="2018-05" db="EMBL/GenBank/DDBJ databases">
        <authorList>
            <person name="Lanie J.A."/>
            <person name="Ng W.-L."/>
            <person name="Kazmierczak K.M."/>
            <person name="Andrzejewski T.M."/>
            <person name="Davidsen T.M."/>
            <person name="Wayne K.J."/>
            <person name="Tettelin H."/>
            <person name="Glass J.I."/>
            <person name="Rusch D."/>
            <person name="Podicherti R."/>
            <person name="Tsui H.-C.T."/>
            <person name="Winkler M.E."/>
        </authorList>
    </citation>
    <scope>NUCLEOTIDE SEQUENCE</scope>
</reference>
<accession>A0A382BHU4</accession>
<dbReference type="EMBL" id="UINC01029698">
    <property type="protein sequence ID" value="SVB12852.1"/>
    <property type="molecule type" value="Genomic_DNA"/>
</dbReference>